<dbReference type="InterPro" id="IPR033195">
    <property type="entry name" value="AmidinoTrfase"/>
</dbReference>
<dbReference type="Gene3D" id="3.75.10.10">
    <property type="entry name" value="L-arginine/glycine Amidinotransferase, Chain A"/>
    <property type="match status" value="1"/>
</dbReference>
<evidence type="ECO:0000313" key="6">
    <source>
        <dbReference type="Proteomes" id="UP001642483"/>
    </source>
</evidence>
<comment type="catalytic activity">
    <reaction evidence="4">
        <text>L-arginine + glycine = guanidinoacetate + L-ornithine</text>
        <dbReference type="Rhea" id="RHEA:13201"/>
        <dbReference type="ChEBI" id="CHEBI:32682"/>
        <dbReference type="ChEBI" id="CHEBI:46911"/>
        <dbReference type="ChEBI" id="CHEBI:57305"/>
        <dbReference type="ChEBI" id="CHEBI:57742"/>
        <dbReference type="EC" id="2.1.4.1"/>
    </reaction>
</comment>
<dbReference type="PANTHER" id="PTHR10488:SF1">
    <property type="entry name" value="GLYCINE AMIDINOTRANSFERASE, MITOCHONDRIAL"/>
    <property type="match status" value="1"/>
</dbReference>
<dbReference type="PANTHER" id="PTHR10488">
    <property type="entry name" value="GLYCINE AMIDINOTRANSFERASE, MITOCHONDRIAL"/>
    <property type="match status" value="1"/>
</dbReference>
<comment type="pathway">
    <text evidence="1 4">Amine and polyamine biosynthesis; creatine biosynthesis; creatine from L-arginine and glycine: step 1/2.</text>
</comment>
<keyword evidence="6" id="KW-1185">Reference proteome</keyword>
<reference evidence="5 6" key="1">
    <citation type="submission" date="2024-02" db="EMBL/GenBank/DDBJ databases">
        <authorList>
            <person name="Daric V."/>
            <person name="Darras S."/>
        </authorList>
    </citation>
    <scope>NUCLEOTIDE SEQUENCE [LARGE SCALE GENOMIC DNA]</scope>
</reference>
<comment type="function">
    <text evidence="4">Catalyzes the biosynthesis of guanidinoacetate, the immediate precursor of creatine. Creatine plays a vital role in energy metabolism in muscle tissues. May play a role in embryonic and central nervous system development.</text>
</comment>
<dbReference type="Proteomes" id="UP001642483">
    <property type="component" value="Unassembled WGS sequence"/>
</dbReference>
<comment type="caution">
    <text evidence="5">The sequence shown here is derived from an EMBL/GenBank/DDBJ whole genome shotgun (WGS) entry which is preliminary data.</text>
</comment>
<keyword evidence="4" id="KW-0472">Membrane</keyword>
<gene>
    <name evidence="5" type="ORF">CVLEPA_LOCUS16118</name>
</gene>
<keyword evidence="4" id="KW-0999">Mitochondrion inner membrane</keyword>
<evidence type="ECO:0000256" key="1">
    <source>
        <dbReference type="ARBA" id="ARBA00004858"/>
    </source>
</evidence>
<name>A0ABP0G229_CLALP</name>
<dbReference type="SUPFAM" id="SSF55909">
    <property type="entry name" value="Pentein"/>
    <property type="match status" value="1"/>
</dbReference>
<proteinExistence type="inferred from homology"/>
<comment type="similarity">
    <text evidence="2 4">Belongs to the amidinotransferase family.</text>
</comment>
<keyword evidence="4" id="KW-0496">Mitochondrion</keyword>
<comment type="subunit">
    <text evidence="4">Homodimer.</text>
</comment>
<dbReference type="EC" id="2.1.4.1" evidence="4"/>
<organism evidence="5 6">
    <name type="scientific">Clavelina lepadiformis</name>
    <name type="common">Light-bulb sea squirt</name>
    <name type="synonym">Ascidia lepadiformis</name>
    <dbReference type="NCBI Taxonomy" id="159417"/>
    <lineage>
        <taxon>Eukaryota</taxon>
        <taxon>Metazoa</taxon>
        <taxon>Chordata</taxon>
        <taxon>Tunicata</taxon>
        <taxon>Ascidiacea</taxon>
        <taxon>Aplousobranchia</taxon>
        <taxon>Clavelinidae</taxon>
        <taxon>Clavelina</taxon>
    </lineage>
</organism>
<accession>A0ABP0G229</accession>
<evidence type="ECO:0000256" key="4">
    <source>
        <dbReference type="RuleBase" id="RU367092"/>
    </source>
</evidence>
<evidence type="ECO:0000256" key="3">
    <source>
        <dbReference type="ARBA" id="ARBA00022679"/>
    </source>
</evidence>
<keyword evidence="3 4" id="KW-0808">Transferase</keyword>
<dbReference type="EMBL" id="CAWYQH010000098">
    <property type="protein sequence ID" value="CAK8684948.1"/>
    <property type="molecule type" value="Genomic_DNA"/>
</dbReference>
<sequence>MSCFGSVVRLVSQAQLSCIRSKPLLQKICSAVSVATRRQHVATQMSAQEEKTKIPVSSHNEWDLLEEVIVGRAENACVPEFTTEVKANTYEKYWPFYQKYGGKPFPKKHIQKAVEEVEEMCSILQQEGVVVRRPDVVEWEKAFETPDFKSRGMYAAMPRDILIVIGNEIIEAPMAWRSRFFEYRAYRSLIKEYFTEGAKWTAAPKPLMSDELYDMNYPMHSVQDRHELAKKGQFVTTEFEPCFDAADFIRAGRDIFVQRSQVTNLMGIKWMERHLGPEYNLHQLTFKDPNPMHIDATFNIIGPGLVVANPDRPCNEMHLFKKAGWTVVEAPTPTRSDDLPLWMSSKWLSMNVLMLDEERVMCDKNEIPTMKMFEELGITTIPVDIQHANSLGGAFHCWTTDVRRRGELKSYF</sequence>
<evidence type="ECO:0000256" key="2">
    <source>
        <dbReference type="ARBA" id="ARBA00006943"/>
    </source>
</evidence>
<protein>
    <recommendedName>
        <fullName evidence="4">Glycine amidinotransferase</fullName>
        <ecNumber evidence="4">2.1.4.1</ecNumber>
    </recommendedName>
    <alternativeName>
        <fullName evidence="4">L-arginine:glycine amidinotransferase</fullName>
    </alternativeName>
</protein>
<dbReference type="CDD" id="cd21136">
    <property type="entry name" value="amidinotransferase_AGAT-like"/>
    <property type="match status" value="1"/>
</dbReference>
<comment type="subcellular location">
    <subcellularLocation>
        <location evidence="4">Mitochondrion inner membrane</location>
    </subcellularLocation>
</comment>
<evidence type="ECO:0000313" key="5">
    <source>
        <dbReference type="EMBL" id="CAK8684948.1"/>
    </source>
</evidence>